<dbReference type="PANTHER" id="PTHR30400:SF0">
    <property type="entry name" value="BIOSYNTHETIC PEPTIDOGLYCAN TRANSGLYCOSYLASE"/>
    <property type="match status" value="1"/>
</dbReference>
<keyword evidence="14" id="KW-1185">Reference proteome</keyword>
<dbReference type="GO" id="GO:0008360">
    <property type="term" value="P:regulation of cell shape"/>
    <property type="evidence" value="ECO:0007669"/>
    <property type="project" value="UniProtKB-KW"/>
</dbReference>
<dbReference type="GO" id="GO:0071555">
    <property type="term" value="P:cell wall organization"/>
    <property type="evidence" value="ECO:0007669"/>
    <property type="project" value="UniProtKB-KW"/>
</dbReference>
<keyword evidence="1 11" id="KW-1003">Cell membrane</keyword>
<keyword evidence="4 11" id="KW-0808">Transferase</keyword>
<keyword evidence="8 11" id="KW-1133">Transmembrane helix</keyword>
<dbReference type="RefSeq" id="WP_102246034.1">
    <property type="nucleotide sequence ID" value="NZ_CP025682.1"/>
</dbReference>
<evidence type="ECO:0000256" key="6">
    <source>
        <dbReference type="ARBA" id="ARBA00022960"/>
    </source>
</evidence>
<dbReference type="GO" id="GO:0009252">
    <property type="term" value="P:peptidoglycan biosynthetic process"/>
    <property type="evidence" value="ECO:0007669"/>
    <property type="project" value="UniProtKB-UniRule"/>
</dbReference>
<evidence type="ECO:0000313" key="13">
    <source>
        <dbReference type="EMBL" id="AUN93961.1"/>
    </source>
</evidence>
<keyword evidence="7 11" id="KW-0573">Peptidoglycan synthesis</keyword>
<dbReference type="InterPro" id="IPR001264">
    <property type="entry name" value="Glyco_trans_51"/>
</dbReference>
<keyword evidence="6 11" id="KW-0133">Cell shape</keyword>
<evidence type="ECO:0000256" key="9">
    <source>
        <dbReference type="ARBA" id="ARBA00023136"/>
    </source>
</evidence>
<comment type="catalytic activity">
    <reaction evidence="11">
        <text>[GlcNAc-(1-&gt;4)-Mur2Ac(oyl-L-Ala-gamma-D-Glu-L-Lys-D-Ala-D-Ala)](n)-di-trans,octa-cis-undecaprenyl diphosphate + beta-D-GlcNAc-(1-&gt;4)-Mur2Ac(oyl-L-Ala-gamma-D-Glu-L-Lys-D-Ala-D-Ala)-di-trans,octa-cis-undecaprenyl diphosphate = [GlcNAc-(1-&gt;4)-Mur2Ac(oyl-L-Ala-gamma-D-Glu-L-Lys-D-Ala-D-Ala)](n+1)-di-trans,octa-cis-undecaprenyl diphosphate + di-trans,octa-cis-undecaprenyl diphosphate + H(+)</text>
        <dbReference type="Rhea" id="RHEA:23708"/>
        <dbReference type="Rhea" id="RHEA-COMP:9602"/>
        <dbReference type="Rhea" id="RHEA-COMP:9603"/>
        <dbReference type="ChEBI" id="CHEBI:15378"/>
        <dbReference type="ChEBI" id="CHEBI:58405"/>
        <dbReference type="ChEBI" id="CHEBI:60033"/>
        <dbReference type="ChEBI" id="CHEBI:78435"/>
        <dbReference type="EC" id="2.4.99.28"/>
    </reaction>
</comment>
<evidence type="ECO:0000256" key="8">
    <source>
        <dbReference type="ARBA" id="ARBA00022989"/>
    </source>
</evidence>
<protein>
    <recommendedName>
        <fullName evidence="11">Biosynthetic peptidoglycan transglycosylase</fullName>
        <ecNumber evidence="11">2.4.99.28</ecNumber>
    </recommendedName>
    <alternativeName>
        <fullName evidence="11">Glycan polymerase</fullName>
    </alternativeName>
    <alternativeName>
        <fullName evidence="11">Peptidoglycan glycosyltransferase MtgA</fullName>
        <shortName evidence="11">PGT</shortName>
    </alternativeName>
</protein>
<evidence type="ECO:0000256" key="7">
    <source>
        <dbReference type="ARBA" id="ARBA00022984"/>
    </source>
</evidence>
<dbReference type="PANTHER" id="PTHR30400">
    <property type="entry name" value="MONOFUNCTIONAL BIOSYNTHETIC PEPTIDOGLYCAN TRANSGLYCOSYLASE"/>
    <property type="match status" value="1"/>
</dbReference>
<dbReference type="OrthoDB" id="9766909at2"/>
<reference evidence="13 14" key="1">
    <citation type="submission" date="2018-01" db="EMBL/GenBank/DDBJ databases">
        <authorList>
            <person name="Fu G.-Y."/>
        </authorList>
    </citation>
    <scope>NUCLEOTIDE SEQUENCE [LARGE SCALE GENOMIC DNA]</scope>
    <source>
        <strain evidence="13 14">SY39</strain>
    </source>
</reference>
<evidence type="ECO:0000313" key="14">
    <source>
        <dbReference type="Proteomes" id="UP000242205"/>
    </source>
</evidence>
<dbReference type="Proteomes" id="UP000242205">
    <property type="component" value="Chromosome"/>
</dbReference>
<dbReference type="GO" id="GO:0009274">
    <property type="term" value="C:peptidoglycan-based cell wall"/>
    <property type="evidence" value="ECO:0007669"/>
    <property type="project" value="InterPro"/>
</dbReference>
<comment type="function">
    <text evidence="11">Peptidoglycan polymerase that catalyzes glycan chain elongation from lipid-linked precursors.</text>
</comment>
<evidence type="ECO:0000256" key="3">
    <source>
        <dbReference type="ARBA" id="ARBA00022676"/>
    </source>
</evidence>
<dbReference type="Pfam" id="PF00912">
    <property type="entry name" value="Transgly"/>
    <property type="match status" value="1"/>
</dbReference>
<dbReference type="KEGG" id="atw:C0099_02750"/>
<dbReference type="SUPFAM" id="SSF53955">
    <property type="entry name" value="Lysozyme-like"/>
    <property type="match status" value="1"/>
</dbReference>
<dbReference type="GO" id="GO:0005886">
    <property type="term" value="C:plasma membrane"/>
    <property type="evidence" value="ECO:0007669"/>
    <property type="project" value="UniProtKB-SubCell"/>
</dbReference>
<accession>A0A2I6S3X1</accession>
<proteinExistence type="inferred from homology"/>
<evidence type="ECO:0000256" key="11">
    <source>
        <dbReference type="HAMAP-Rule" id="MF_00766"/>
    </source>
</evidence>
<evidence type="ECO:0000256" key="4">
    <source>
        <dbReference type="ARBA" id="ARBA00022679"/>
    </source>
</evidence>
<gene>
    <name evidence="11" type="primary">mtgA</name>
    <name evidence="13" type="ORF">C0099_02750</name>
</gene>
<keyword evidence="9 11" id="KW-0472">Membrane</keyword>
<organism evidence="13 14">
    <name type="scientific">Pseudazoarcus pumilus</name>
    <dbReference type="NCBI Taxonomy" id="2067960"/>
    <lineage>
        <taxon>Bacteria</taxon>
        <taxon>Pseudomonadati</taxon>
        <taxon>Pseudomonadota</taxon>
        <taxon>Betaproteobacteria</taxon>
        <taxon>Rhodocyclales</taxon>
        <taxon>Zoogloeaceae</taxon>
        <taxon>Pseudazoarcus</taxon>
    </lineage>
</organism>
<dbReference type="NCBIfam" id="TIGR02070">
    <property type="entry name" value="mono_pep_trsgly"/>
    <property type="match status" value="1"/>
</dbReference>
<keyword evidence="2 11" id="KW-0997">Cell inner membrane</keyword>
<dbReference type="EMBL" id="CP025682">
    <property type="protein sequence ID" value="AUN93961.1"/>
    <property type="molecule type" value="Genomic_DNA"/>
</dbReference>
<keyword evidence="10 11" id="KW-0961">Cell wall biogenesis/degradation</keyword>
<dbReference type="GO" id="GO:0008955">
    <property type="term" value="F:peptidoglycan glycosyltransferase activity"/>
    <property type="evidence" value="ECO:0007669"/>
    <property type="project" value="UniProtKB-UniRule"/>
</dbReference>
<dbReference type="UniPathway" id="UPA00219"/>
<dbReference type="EC" id="2.4.99.28" evidence="11"/>
<comment type="similarity">
    <text evidence="11">Belongs to the glycosyltransferase 51 family.</text>
</comment>
<comment type="pathway">
    <text evidence="11">Cell wall biogenesis; peptidoglycan biosynthesis.</text>
</comment>
<evidence type="ECO:0000256" key="5">
    <source>
        <dbReference type="ARBA" id="ARBA00022692"/>
    </source>
</evidence>
<dbReference type="InterPro" id="IPR023346">
    <property type="entry name" value="Lysozyme-like_dom_sf"/>
</dbReference>
<dbReference type="InterPro" id="IPR011812">
    <property type="entry name" value="Pep_trsgly"/>
</dbReference>
<dbReference type="InterPro" id="IPR036950">
    <property type="entry name" value="PBP_transglycosylase"/>
</dbReference>
<evidence type="ECO:0000259" key="12">
    <source>
        <dbReference type="Pfam" id="PF00912"/>
    </source>
</evidence>
<evidence type="ECO:0000256" key="1">
    <source>
        <dbReference type="ARBA" id="ARBA00022475"/>
    </source>
</evidence>
<evidence type="ECO:0000256" key="2">
    <source>
        <dbReference type="ARBA" id="ARBA00022519"/>
    </source>
</evidence>
<dbReference type="AlphaFoldDB" id="A0A2I6S3X1"/>
<keyword evidence="5 11" id="KW-0812">Transmembrane</keyword>
<dbReference type="HAMAP" id="MF_00766">
    <property type="entry name" value="PGT_MtgA"/>
    <property type="match status" value="1"/>
</dbReference>
<comment type="subcellular location">
    <subcellularLocation>
        <location evidence="11">Cell inner membrane</location>
        <topology evidence="11">Single-pass membrane protein</topology>
    </subcellularLocation>
</comment>
<evidence type="ECO:0000256" key="10">
    <source>
        <dbReference type="ARBA" id="ARBA00023316"/>
    </source>
</evidence>
<dbReference type="GO" id="GO:0016763">
    <property type="term" value="F:pentosyltransferase activity"/>
    <property type="evidence" value="ECO:0007669"/>
    <property type="project" value="InterPro"/>
</dbReference>
<name>A0A2I6S3X1_9RHOO</name>
<keyword evidence="3 11" id="KW-0328">Glycosyltransferase</keyword>
<sequence length="231" mass="26470">MKRLMRRVWLALAALVLVLALLQGWFLVHVLWWRDHDPATTSFMQLRLAELREHDARATLDQRWVPFDRISPHLKRAVVAAEDDRFMDHYGIDWTGIQRAIERNRDRGGAVAGGSTITQQLAKNLFLSPSRSYWRKGQEAIIAVMLEAAWSKRRILEVYLNVVEWGDGIFGAEAAARHHYGISADRLGPVEATQMAVMLPNPRHYAESFGPRLETIAESVRARMVHTRIPE</sequence>
<dbReference type="Gene3D" id="1.10.3810.10">
    <property type="entry name" value="Biosynthetic peptidoglycan transglycosylase-like"/>
    <property type="match status" value="1"/>
</dbReference>
<feature type="domain" description="Glycosyl transferase family 51" evidence="12">
    <location>
        <begin position="59"/>
        <end position="208"/>
    </location>
</feature>